<dbReference type="PANTHER" id="PTHR37302">
    <property type="entry name" value="SLR1116 PROTEIN"/>
    <property type="match status" value="1"/>
</dbReference>
<dbReference type="AlphaFoldDB" id="A0A975CMK3"/>
<keyword evidence="2 3" id="KW-0479">Metal-binding</keyword>
<dbReference type="Pfam" id="PF05163">
    <property type="entry name" value="DinB"/>
    <property type="match status" value="1"/>
</dbReference>
<sequence>MKEFFKDIFEYHNHFNQKLIEQLAENENAITKRTIPLLSHSINAQQIWNARITNGQTFGVHENHTLDECKRIDTENYKQTLKIIDERELTEIIIYANSKGAEFRNSIQQILFHIANHFSHHKGQIISDLRQSGIHPIVTDYIFYKR</sequence>
<dbReference type="SUPFAM" id="SSF109854">
    <property type="entry name" value="DinB/YfiT-like putative metalloenzymes"/>
    <property type="match status" value="1"/>
</dbReference>
<dbReference type="InterPro" id="IPR007837">
    <property type="entry name" value="DinB"/>
</dbReference>
<evidence type="ECO:0000256" key="3">
    <source>
        <dbReference type="PIRSR" id="PIRSR607837-1"/>
    </source>
</evidence>
<evidence type="ECO:0000256" key="2">
    <source>
        <dbReference type="ARBA" id="ARBA00022723"/>
    </source>
</evidence>
<evidence type="ECO:0000256" key="1">
    <source>
        <dbReference type="ARBA" id="ARBA00008635"/>
    </source>
</evidence>
<dbReference type="InterPro" id="IPR034660">
    <property type="entry name" value="DinB/YfiT-like"/>
</dbReference>
<protein>
    <submittedName>
        <fullName evidence="4">Damage-inducible protein DinB</fullName>
    </submittedName>
</protein>
<dbReference type="RefSeq" id="WP_208077395.1">
    <property type="nucleotide sequence ID" value="NZ_CP071869.1"/>
</dbReference>
<keyword evidence="5" id="KW-1185">Reference proteome</keyword>
<comment type="similarity">
    <text evidence="1">Belongs to the DinB family.</text>
</comment>
<dbReference type="GO" id="GO:0046872">
    <property type="term" value="F:metal ion binding"/>
    <property type="evidence" value="ECO:0007669"/>
    <property type="project" value="UniProtKB-KW"/>
</dbReference>
<feature type="binding site" evidence="3">
    <location>
        <position position="40"/>
    </location>
    <ligand>
        <name>a divalent metal cation</name>
        <dbReference type="ChEBI" id="CHEBI:60240"/>
    </ligand>
</feature>
<feature type="binding site" evidence="3">
    <location>
        <position position="117"/>
    </location>
    <ligand>
        <name>a divalent metal cation</name>
        <dbReference type="ChEBI" id="CHEBI:60240"/>
    </ligand>
</feature>
<gene>
    <name evidence="4" type="ORF">J3359_13620</name>
</gene>
<dbReference type="KEGG" id="pcea:J3359_13620"/>
<accession>A0A975CMK3</accession>
<evidence type="ECO:0000313" key="4">
    <source>
        <dbReference type="EMBL" id="QTE21847.1"/>
    </source>
</evidence>
<evidence type="ECO:0000313" key="5">
    <source>
        <dbReference type="Proteomes" id="UP000663920"/>
    </source>
</evidence>
<proteinExistence type="inferred from homology"/>
<name>A0A975CMK3_9FLAO</name>
<organism evidence="4 5">
    <name type="scientific">Polaribacter cellanae</name>
    <dbReference type="NCBI Taxonomy" id="2818493"/>
    <lineage>
        <taxon>Bacteria</taxon>
        <taxon>Pseudomonadati</taxon>
        <taxon>Bacteroidota</taxon>
        <taxon>Flavobacteriia</taxon>
        <taxon>Flavobacteriales</taxon>
        <taxon>Flavobacteriaceae</taxon>
    </lineage>
</organism>
<dbReference type="Gene3D" id="1.20.120.450">
    <property type="entry name" value="dinb family like domain"/>
    <property type="match status" value="1"/>
</dbReference>
<feature type="binding site" evidence="3">
    <location>
        <position position="121"/>
    </location>
    <ligand>
        <name>a divalent metal cation</name>
        <dbReference type="ChEBI" id="CHEBI:60240"/>
    </ligand>
</feature>
<reference evidence="4 5" key="1">
    <citation type="submission" date="2021-03" db="EMBL/GenBank/DDBJ databases">
        <title>Complete genome of Polaribacter_sp.SM13.</title>
        <authorList>
            <person name="Jeong S.W."/>
            <person name="Bae J.W."/>
        </authorList>
    </citation>
    <scope>NUCLEOTIDE SEQUENCE [LARGE SCALE GENOMIC DNA]</scope>
    <source>
        <strain evidence="4 5">SM13</strain>
    </source>
</reference>
<dbReference type="Proteomes" id="UP000663920">
    <property type="component" value="Chromosome"/>
</dbReference>
<dbReference type="PANTHER" id="PTHR37302:SF3">
    <property type="entry name" value="DAMAGE-INDUCIBLE PROTEIN DINB"/>
    <property type="match status" value="1"/>
</dbReference>
<dbReference type="EMBL" id="CP071869">
    <property type="protein sequence ID" value="QTE21847.1"/>
    <property type="molecule type" value="Genomic_DNA"/>
</dbReference>